<evidence type="ECO:0000313" key="2">
    <source>
        <dbReference type="EMBL" id="DAF87265.1"/>
    </source>
</evidence>
<feature type="compositionally biased region" description="Basic and acidic residues" evidence="1">
    <location>
        <begin position="24"/>
        <end position="39"/>
    </location>
</feature>
<accession>A0A8S5TYH9</accession>
<dbReference type="EMBL" id="BK015961">
    <property type="protein sequence ID" value="DAF87265.1"/>
    <property type="molecule type" value="Genomic_DNA"/>
</dbReference>
<sequence length="39" mass="4369">MDQEVTLSDFVGLPLRRGSYFHSHPPEAETAAEKVELNP</sequence>
<protein>
    <submittedName>
        <fullName evidence="2">Uncharacterized protein</fullName>
    </submittedName>
</protein>
<feature type="region of interest" description="Disordered" evidence="1">
    <location>
        <begin position="18"/>
        <end position="39"/>
    </location>
</feature>
<name>A0A8S5TYH9_9CAUD</name>
<organism evidence="2">
    <name type="scientific">Siphoviridae sp. ctDsE1</name>
    <dbReference type="NCBI Taxonomy" id="2825390"/>
    <lineage>
        <taxon>Viruses</taxon>
        <taxon>Duplodnaviria</taxon>
        <taxon>Heunggongvirae</taxon>
        <taxon>Uroviricota</taxon>
        <taxon>Caudoviricetes</taxon>
    </lineage>
</organism>
<proteinExistence type="predicted"/>
<evidence type="ECO:0000256" key="1">
    <source>
        <dbReference type="SAM" id="MobiDB-lite"/>
    </source>
</evidence>
<reference evidence="2" key="1">
    <citation type="journal article" date="2021" name="Proc. Natl. Acad. Sci. U.S.A.">
        <title>A Catalog of Tens of Thousands of Viruses from Human Metagenomes Reveals Hidden Associations with Chronic Diseases.</title>
        <authorList>
            <person name="Tisza M.J."/>
            <person name="Buck C.B."/>
        </authorList>
    </citation>
    <scope>NUCLEOTIDE SEQUENCE</scope>
    <source>
        <strain evidence="2">CtDsE1</strain>
    </source>
</reference>